<dbReference type="AlphaFoldDB" id="A0A6B9XRS5"/>
<name>A0A6B9XRS5_PICSI</name>
<gene>
    <name evidence="1" type="primary">orf06740</name>
    <name evidence="1" type="ORF">Q903MT_gene6685</name>
</gene>
<keyword evidence="1" id="KW-0496">Mitochondrion</keyword>
<sequence length="68" mass="7134">MASKDAPTQGVQSSVVDQDGYIIGEAARKHSSILVNQDRGSGYPCTTSTDCKTEGELTVQMEGQGIGE</sequence>
<accession>A0A6B9XRS5</accession>
<reference evidence="1" key="1">
    <citation type="submission" date="2019-03" db="EMBL/GenBank/DDBJ databases">
        <title>Largest Complete Mitochondrial Genome of a Gymnosperm, Sitka Spruce (Picea sitchensis), Indicates Complex Physical Structure.</title>
        <authorList>
            <person name="Jackman S.D."/>
            <person name="Coombe L."/>
            <person name="Warren R."/>
            <person name="Kirk H."/>
            <person name="Trinh E."/>
            <person name="McLeod T."/>
            <person name="Pleasance S."/>
            <person name="Pandoh P."/>
            <person name="Zhao Y."/>
            <person name="Coope R."/>
            <person name="Bousquet J."/>
            <person name="Bohlmann J.C."/>
            <person name="Jones S.J.M."/>
            <person name="Birol I."/>
        </authorList>
    </citation>
    <scope>NUCLEOTIDE SEQUENCE</scope>
    <source>
        <strain evidence="1">Q903</strain>
    </source>
</reference>
<dbReference type="EMBL" id="MK697705">
    <property type="protein sequence ID" value="QHR92638.1"/>
    <property type="molecule type" value="Genomic_DNA"/>
</dbReference>
<protein>
    <submittedName>
        <fullName evidence="1">Uncharacterized protein</fullName>
    </submittedName>
</protein>
<organism evidence="1">
    <name type="scientific">Picea sitchensis</name>
    <name type="common">Sitka spruce</name>
    <name type="synonym">Pinus sitchensis</name>
    <dbReference type="NCBI Taxonomy" id="3332"/>
    <lineage>
        <taxon>Eukaryota</taxon>
        <taxon>Viridiplantae</taxon>
        <taxon>Streptophyta</taxon>
        <taxon>Embryophyta</taxon>
        <taxon>Tracheophyta</taxon>
        <taxon>Spermatophyta</taxon>
        <taxon>Pinopsida</taxon>
        <taxon>Pinidae</taxon>
        <taxon>Conifers I</taxon>
        <taxon>Pinales</taxon>
        <taxon>Pinaceae</taxon>
        <taxon>Picea</taxon>
    </lineage>
</organism>
<proteinExistence type="predicted"/>
<evidence type="ECO:0000313" key="1">
    <source>
        <dbReference type="EMBL" id="QHR92638.1"/>
    </source>
</evidence>
<geneLocation type="mitochondrion" evidence="1"/>